<protein>
    <submittedName>
        <fullName evidence="1">Uncharacterized protein</fullName>
    </submittedName>
</protein>
<evidence type="ECO:0000313" key="2">
    <source>
        <dbReference type="Proteomes" id="UP000777784"/>
    </source>
</evidence>
<organism evidence="1 2">
    <name type="scientific">Eiseniibacteriota bacterium</name>
    <dbReference type="NCBI Taxonomy" id="2212470"/>
    <lineage>
        <taxon>Bacteria</taxon>
        <taxon>Candidatus Eiseniibacteriota</taxon>
    </lineage>
</organism>
<sequence>MENEVIVNAPFESVWDTLVRELSRSFFVINNIDKESRLINVSFSVESPEDYVDCGESHRTYERGSEVLEYNYPIAGSNSYKVASSGGTYNNLPITYYINREARLGGRINIYVAPGEGGTLVSVNCKFLLNIAVTTSWTGENAFGSVQEQGTLPPTNHEVNFSTNQPHASNWGTSEQAADVTCQSSGVLEDKILSMAYSTTD</sequence>
<evidence type="ECO:0000313" key="1">
    <source>
        <dbReference type="EMBL" id="MBU2691650.1"/>
    </source>
</evidence>
<name>A0A948RVJ3_UNCEI</name>
<dbReference type="AlphaFoldDB" id="A0A948RVJ3"/>
<dbReference type="Proteomes" id="UP000777784">
    <property type="component" value="Unassembled WGS sequence"/>
</dbReference>
<reference evidence="1" key="1">
    <citation type="submission" date="2021-05" db="EMBL/GenBank/DDBJ databases">
        <title>Energy efficiency and biological interactions define the core microbiome of deep oligotrophic groundwater.</title>
        <authorList>
            <person name="Mehrshad M."/>
            <person name="Lopez-Fernandez M."/>
            <person name="Bell E."/>
            <person name="Bernier-Latmani R."/>
            <person name="Bertilsson S."/>
            <person name="Dopson M."/>
        </authorList>
    </citation>
    <scope>NUCLEOTIDE SEQUENCE</scope>
    <source>
        <strain evidence="1">Modern_marine.mb.64</strain>
    </source>
</reference>
<comment type="caution">
    <text evidence="1">The sequence shown here is derived from an EMBL/GenBank/DDBJ whole genome shotgun (WGS) entry which is preliminary data.</text>
</comment>
<dbReference type="EMBL" id="JAHJDP010000071">
    <property type="protein sequence ID" value="MBU2691650.1"/>
    <property type="molecule type" value="Genomic_DNA"/>
</dbReference>
<gene>
    <name evidence="1" type="ORF">KJ970_12055</name>
</gene>
<proteinExistence type="predicted"/>
<accession>A0A948RVJ3</accession>